<gene>
    <name evidence="3" type="ORF">BKA67DRAFT_652843</name>
</gene>
<dbReference type="GeneID" id="70135130"/>
<evidence type="ECO:0008006" key="5">
    <source>
        <dbReference type="Google" id="ProtNLM"/>
    </source>
</evidence>
<feature type="transmembrane region" description="Helical" evidence="2">
    <location>
        <begin position="176"/>
        <end position="198"/>
    </location>
</feature>
<evidence type="ECO:0000256" key="2">
    <source>
        <dbReference type="SAM" id="Phobius"/>
    </source>
</evidence>
<evidence type="ECO:0000256" key="1">
    <source>
        <dbReference type="SAM" id="MobiDB-lite"/>
    </source>
</evidence>
<dbReference type="OrthoDB" id="5089392at2759"/>
<evidence type="ECO:0000313" key="3">
    <source>
        <dbReference type="EMBL" id="KAH6659618.1"/>
    </source>
</evidence>
<keyword evidence="4" id="KW-1185">Reference proteome</keyword>
<dbReference type="RefSeq" id="XP_045963749.1">
    <property type="nucleotide sequence ID" value="XM_046106239.1"/>
</dbReference>
<feature type="transmembrane region" description="Helical" evidence="2">
    <location>
        <begin position="218"/>
        <end position="235"/>
    </location>
</feature>
<organism evidence="3 4">
    <name type="scientific">Truncatella angustata</name>
    <dbReference type="NCBI Taxonomy" id="152316"/>
    <lineage>
        <taxon>Eukaryota</taxon>
        <taxon>Fungi</taxon>
        <taxon>Dikarya</taxon>
        <taxon>Ascomycota</taxon>
        <taxon>Pezizomycotina</taxon>
        <taxon>Sordariomycetes</taxon>
        <taxon>Xylariomycetidae</taxon>
        <taxon>Amphisphaeriales</taxon>
        <taxon>Sporocadaceae</taxon>
        <taxon>Truncatella</taxon>
    </lineage>
</organism>
<sequence>MALRSPVERHGSDLELDALPPSTDRAPIEEAEGRGIVSTLGSNFPGRPQVVLIKGRRGWCHAEGWRLENNLLWGVGLLELANAGDFAANVWNDVPVPVFVVILCAIGGTAAGVICTFAFADSIKAWHNIQFLRGQRAELRAARSRQLDDEQASGSSLEVLDELTKRELRTEAINRWGMDLLMGGAAVLISIGTFMAIGGNNHRIWVASNLLSGYVGNTPVLIFGLVNAFWQVVIWKKMHHHDRAAKKKLQGHPELALIRKRCFNVQIYSVANGMATIMGGVGSMLTPTFWWAYIILIPVIITSFFCNYWWRRKVGYDRPHDSTSVISSASLIDEIRVACRAKNIVENHPGAALPHLVTEYEKPDGLLLFFISHGLFEAFCLRLVNEKLLFPHNGDAETSQLCIDTDCLSALYQCHSSAFWKTGEELLRLEGPKHFRHRRRFFTELLGEHLSHSV</sequence>
<dbReference type="AlphaFoldDB" id="A0A9P8UWS4"/>
<evidence type="ECO:0000313" key="4">
    <source>
        <dbReference type="Proteomes" id="UP000758603"/>
    </source>
</evidence>
<dbReference type="EMBL" id="JAGPXC010000001">
    <property type="protein sequence ID" value="KAH6659618.1"/>
    <property type="molecule type" value="Genomic_DNA"/>
</dbReference>
<feature type="transmembrane region" description="Helical" evidence="2">
    <location>
        <begin position="290"/>
        <end position="310"/>
    </location>
</feature>
<keyword evidence="2" id="KW-0812">Transmembrane</keyword>
<keyword evidence="2" id="KW-0472">Membrane</keyword>
<dbReference type="Proteomes" id="UP000758603">
    <property type="component" value="Unassembled WGS sequence"/>
</dbReference>
<proteinExistence type="predicted"/>
<name>A0A9P8UWS4_9PEZI</name>
<comment type="caution">
    <text evidence="3">The sequence shown here is derived from an EMBL/GenBank/DDBJ whole genome shotgun (WGS) entry which is preliminary data.</text>
</comment>
<reference evidence="3" key="1">
    <citation type="journal article" date="2021" name="Nat. Commun.">
        <title>Genetic determinants of endophytism in the Arabidopsis root mycobiome.</title>
        <authorList>
            <person name="Mesny F."/>
            <person name="Miyauchi S."/>
            <person name="Thiergart T."/>
            <person name="Pickel B."/>
            <person name="Atanasova L."/>
            <person name="Karlsson M."/>
            <person name="Huettel B."/>
            <person name="Barry K.W."/>
            <person name="Haridas S."/>
            <person name="Chen C."/>
            <person name="Bauer D."/>
            <person name="Andreopoulos W."/>
            <person name="Pangilinan J."/>
            <person name="LaButti K."/>
            <person name="Riley R."/>
            <person name="Lipzen A."/>
            <person name="Clum A."/>
            <person name="Drula E."/>
            <person name="Henrissat B."/>
            <person name="Kohler A."/>
            <person name="Grigoriev I.V."/>
            <person name="Martin F.M."/>
            <person name="Hacquard S."/>
        </authorList>
    </citation>
    <scope>NUCLEOTIDE SEQUENCE</scope>
    <source>
        <strain evidence="3">MPI-SDFR-AT-0073</strain>
    </source>
</reference>
<keyword evidence="2" id="KW-1133">Transmembrane helix</keyword>
<feature type="region of interest" description="Disordered" evidence="1">
    <location>
        <begin position="1"/>
        <end position="26"/>
    </location>
</feature>
<feature type="compositionally biased region" description="Basic and acidic residues" evidence="1">
    <location>
        <begin position="1"/>
        <end position="13"/>
    </location>
</feature>
<protein>
    <recommendedName>
        <fullName evidence="5">Integral membrane protein</fullName>
    </recommendedName>
</protein>
<feature type="transmembrane region" description="Helical" evidence="2">
    <location>
        <begin position="265"/>
        <end position="284"/>
    </location>
</feature>
<feature type="transmembrane region" description="Helical" evidence="2">
    <location>
        <begin position="98"/>
        <end position="120"/>
    </location>
</feature>
<accession>A0A9P8UWS4</accession>